<feature type="transmembrane region" description="Helical" evidence="6">
    <location>
        <begin position="119"/>
        <end position="140"/>
    </location>
</feature>
<feature type="domain" description="O-antigen ligase-related" evidence="7">
    <location>
        <begin position="203"/>
        <end position="373"/>
    </location>
</feature>
<evidence type="ECO:0000313" key="8">
    <source>
        <dbReference type="EMBL" id="ACM23948.1"/>
    </source>
</evidence>
<comment type="subcellular location">
    <subcellularLocation>
        <location evidence="1">Membrane</location>
        <topology evidence="1">Multi-pass membrane protein</topology>
    </subcellularLocation>
</comment>
<dbReference type="PANTHER" id="PTHR37422:SF23">
    <property type="entry name" value="TEICHURONIC ACID BIOSYNTHESIS PROTEIN TUAE"/>
    <property type="match status" value="1"/>
</dbReference>
<feature type="coiled-coil region" evidence="5">
    <location>
        <begin position="495"/>
        <end position="522"/>
    </location>
</feature>
<dbReference type="EMBL" id="CP000916">
    <property type="protein sequence ID" value="ACM23948.1"/>
    <property type="molecule type" value="Genomic_DNA"/>
</dbReference>
<keyword evidence="5" id="KW-0175">Coiled coil</keyword>
<evidence type="ECO:0000259" key="7">
    <source>
        <dbReference type="Pfam" id="PF04932"/>
    </source>
</evidence>
<feature type="transmembrane region" description="Helical" evidence="6">
    <location>
        <begin position="397"/>
        <end position="416"/>
    </location>
</feature>
<feature type="transmembrane region" description="Helical" evidence="6">
    <location>
        <begin position="365"/>
        <end position="385"/>
    </location>
</feature>
<dbReference type="PANTHER" id="PTHR37422">
    <property type="entry name" value="TEICHURONIC ACID BIOSYNTHESIS PROTEIN TUAE"/>
    <property type="match status" value="1"/>
</dbReference>
<proteinExistence type="predicted"/>
<dbReference type="KEGG" id="tna:CTN_1772"/>
<feature type="transmembrane region" description="Helical" evidence="6">
    <location>
        <begin position="454"/>
        <end position="473"/>
    </location>
</feature>
<dbReference type="InterPro" id="IPR007016">
    <property type="entry name" value="O-antigen_ligase-rel_domated"/>
</dbReference>
<feature type="transmembrane region" description="Helical" evidence="6">
    <location>
        <begin position="92"/>
        <end position="112"/>
    </location>
</feature>
<dbReference type="Pfam" id="PF04932">
    <property type="entry name" value="Wzy_C"/>
    <property type="match status" value="1"/>
</dbReference>
<feature type="transmembrane region" description="Helical" evidence="6">
    <location>
        <begin position="195"/>
        <end position="213"/>
    </location>
</feature>
<feature type="transmembrane region" description="Helical" evidence="6">
    <location>
        <begin position="160"/>
        <end position="183"/>
    </location>
</feature>
<evidence type="ECO:0000256" key="3">
    <source>
        <dbReference type="ARBA" id="ARBA00022989"/>
    </source>
</evidence>
<name>B9KAG5_THENN</name>
<dbReference type="eggNOG" id="COG3307">
    <property type="taxonomic scope" value="Bacteria"/>
</dbReference>
<evidence type="ECO:0000313" key="9">
    <source>
        <dbReference type="Proteomes" id="UP000000445"/>
    </source>
</evidence>
<dbReference type="Proteomes" id="UP000000445">
    <property type="component" value="Chromosome"/>
</dbReference>
<evidence type="ECO:0000256" key="4">
    <source>
        <dbReference type="ARBA" id="ARBA00023136"/>
    </source>
</evidence>
<dbReference type="AlphaFoldDB" id="B9KAG5"/>
<evidence type="ECO:0000256" key="6">
    <source>
        <dbReference type="SAM" id="Phobius"/>
    </source>
</evidence>
<dbReference type="InterPro" id="IPR051533">
    <property type="entry name" value="WaaL-like"/>
</dbReference>
<feature type="transmembrane region" description="Helical" evidence="6">
    <location>
        <begin position="219"/>
        <end position="237"/>
    </location>
</feature>
<dbReference type="GO" id="GO:0016020">
    <property type="term" value="C:membrane"/>
    <property type="evidence" value="ECO:0007669"/>
    <property type="project" value="UniProtKB-SubCell"/>
</dbReference>
<dbReference type="HOGENOM" id="CLU_011262_0_0_0"/>
<feature type="coiled-coil region" evidence="5">
    <location>
        <begin position="547"/>
        <end position="577"/>
    </location>
</feature>
<sequence length="1065" mass="124543">MEVLFYIMYIVVALFSSKKLTYEFSVPKYAIITVFLSVIFFMSLLKILRREKLEIRFNMAHVAFFAFSVSALLSTINVYRENPVYFRYSFDIAIYVLLMFFTSIFISNFFVTKERIKRFLTVSVALAGFVAFDALLNFYGGVDIFLGKIGDPFSRASVKATIGNVNFVSNFLSLNLPLALYLIASNDFRKKEASAVKVIASVSALLMVSGILVGQTRSLYVANIVSFGIFLSFYMVFRRKKSQEKADREVADMSRTLTVFVVIAVIALVVLYNVPTPLNGYGRVSPAERIQAVAEVSSWHERLLSWLSSVYQWKDHRIFGSGIGTYQLLTINYMGDVIEDHPELMYGWNNFKRTHNDYLQVLGEMGIVGIASLVFLALSLGVLFFRILRRVETRDDLFLFLALSSSFITFMMHSAFSFPAHLLPNGFLVVAAASMAVGGYFYGGRVMRFERRWAVTLGTIVILIGVVSSYLKWNHFVSEVYFKQGNAAYLAIRKIEEDLSRLDSYEQQAKNALEELNSLTGRYSYLRPDEFKKFVMKQNLPVIPSDMEIEKLRLETIQKERQNIQSTIQKIASYRTQLLNQRVELYRKAKENFLRSVHINRAYGRSYFYLAALAVGEFRVDELKNQLNTKEDYERFFNQNFDEYQKVIFSDSRKTDLSFLKDQDLSVIDSLGKDNLITAQAFLDSVSLYLSSLKSFNERNTYRGLATRYVGLHQVMKILLTKAQDDLMKKAFSELAVRYFDEFINYARITIHYLPGAWNRFSDWKHYDLRQAVAGQDIYRYFAMKASEAQPLTVEKNREFLFYLARKEIWAVENMNRVGVWGVPDGVLDFLHAMPFEYMSSKEHQEALFVFEDVLRLYEESYRRTKESLPEYEKAAERRFESVLNDLKEYLRSDFGEEYSSRFEEIFKDLFEDFKNQNWLSINAEEMRKFITEKNYTYKLNPWRELLLKRLNEFGDYLKQRNLESSRINEVISRIYNDLIGLKEVLVLERYLRFLAHYRLILNDAKNFLESIEKAYSATSDEQWKMILEDWSVNLLSDEKFETKEQILEWLERFKEYLKDLENTI</sequence>
<keyword evidence="9" id="KW-1185">Reference proteome</keyword>
<feature type="transmembrane region" description="Helical" evidence="6">
    <location>
        <begin position="29"/>
        <end position="48"/>
    </location>
</feature>
<feature type="transmembrane region" description="Helical" evidence="6">
    <location>
        <begin position="422"/>
        <end position="442"/>
    </location>
</feature>
<organism evidence="8 9">
    <name type="scientific">Thermotoga neapolitana (strain ATCC 49049 / DSM 4359 / NBRC 107923 / NS-E)</name>
    <dbReference type="NCBI Taxonomy" id="309803"/>
    <lineage>
        <taxon>Bacteria</taxon>
        <taxon>Thermotogati</taxon>
        <taxon>Thermotogota</taxon>
        <taxon>Thermotogae</taxon>
        <taxon>Thermotogales</taxon>
        <taxon>Thermotogaceae</taxon>
        <taxon>Thermotoga</taxon>
    </lineage>
</organism>
<keyword evidence="4 6" id="KW-0472">Membrane</keyword>
<evidence type="ECO:0000256" key="2">
    <source>
        <dbReference type="ARBA" id="ARBA00022692"/>
    </source>
</evidence>
<feature type="transmembrane region" description="Helical" evidence="6">
    <location>
        <begin position="257"/>
        <end position="274"/>
    </location>
</feature>
<evidence type="ECO:0000256" key="5">
    <source>
        <dbReference type="SAM" id="Coils"/>
    </source>
</evidence>
<evidence type="ECO:0000256" key="1">
    <source>
        <dbReference type="ARBA" id="ARBA00004141"/>
    </source>
</evidence>
<accession>B9KAG5</accession>
<reference evidence="8 9" key="1">
    <citation type="journal article" date="2009" name="Biosci. Biotechnol. Biochem.">
        <title>WeGAS: a web-based microbial genome annotation system.</title>
        <authorList>
            <person name="Lee D."/>
            <person name="Seo H."/>
            <person name="Park C."/>
            <person name="Park K."/>
        </authorList>
    </citation>
    <scope>NUCLEOTIDE SEQUENCE [LARGE SCALE GENOMIC DNA]</scope>
    <source>
        <strain evidence="9">ATCC 49049 / DSM 4359 / NBRC 107923 / NS-E</strain>
    </source>
</reference>
<dbReference type="RefSeq" id="WP_015920186.1">
    <property type="nucleotide sequence ID" value="NC_011978.1"/>
</dbReference>
<dbReference type="STRING" id="309803.CTN_1772"/>
<gene>
    <name evidence="8" type="ordered locus">CTN_1772</name>
</gene>
<keyword evidence="2 6" id="KW-0812">Transmembrane</keyword>
<feature type="transmembrane region" description="Helical" evidence="6">
    <location>
        <begin position="60"/>
        <end position="80"/>
    </location>
</feature>
<keyword evidence="3 6" id="KW-1133">Transmembrane helix</keyword>
<protein>
    <submittedName>
        <fullName evidence="8">O-antigen polymerase</fullName>
    </submittedName>
</protein>